<dbReference type="InterPro" id="IPR045863">
    <property type="entry name" value="CorA_TM1_TM2"/>
</dbReference>
<feature type="transmembrane region" description="Helical" evidence="9">
    <location>
        <begin position="323"/>
        <end position="343"/>
    </location>
</feature>
<evidence type="ECO:0000256" key="9">
    <source>
        <dbReference type="SAM" id="Phobius"/>
    </source>
</evidence>
<evidence type="ECO:0000313" key="10">
    <source>
        <dbReference type="EMBL" id="BDZ41711.1"/>
    </source>
</evidence>
<dbReference type="PANTHER" id="PTHR46494:SF1">
    <property type="entry name" value="CORA FAMILY METAL ION TRANSPORTER (EUROFUNG)"/>
    <property type="match status" value="1"/>
</dbReference>
<dbReference type="SUPFAM" id="SSF143865">
    <property type="entry name" value="CorA soluble domain-like"/>
    <property type="match status" value="1"/>
</dbReference>
<keyword evidence="3" id="KW-0813">Transport</keyword>
<dbReference type="PANTHER" id="PTHR46494">
    <property type="entry name" value="CORA FAMILY METAL ION TRANSPORTER (EUROFUNG)"/>
    <property type="match status" value="1"/>
</dbReference>
<accession>A0ABM8G0Z0</accession>
<dbReference type="Pfam" id="PF01544">
    <property type="entry name" value="CorA"/>
    <property type="match status" value="1"/>
</dbReference>
<evidence type="ECO:0000256" key="5">
    <source>
        <dbReference type="ARBA" id="ARBA00022692"/>
    </source>
</evidence>
<evidence type="ECO:0000256" key="3">
    <source>
        <dbReference type="ARBA" id="ARBA00022448"/>
    </source>
</evidence>
<evidence type="ECO:0000256" key="7">
    <source>
        <dbReference type="ARBA" id="ARBA00023136"/>
    </source>
</evidence>
<keyword evidence="11" id="KW-1185">Reference proteome</keyword>
<sequence>MAHRIPSLPGRRRAAERPSAVEPATTARITEYRDGVPVGTLDLDVPAAIAHAARSGSIVLVTYDHPHESEVAALAETLDLSPLLVEDLIHGKQRPKLERHGDALFAVVRSAAYVDDAEDVVLTELHVVLHGRTVVVVRHGVERDTPWPTIDHTPVEPDVLDLGPESFLYAMLDQVVDGYSPVLDAISTDVDEIERQVFTGDDAAPERIYRLTGEVIDLQRAVVPLRDVVARLRRGFTAHEVPTELQDYLQDVDDHLQRVAEHVAEVRDSLDRILTVNATLVGQRQNEDMKRISSWAAILFTPTLIAAVYGMNFAWMPELAWRWGYPASIVLMLVLGLGLFWAFKRRGWL</sequence>
<dbReference type="CDD" id="cd12830">
    <property type="entry name" value="MtCorA-like"/>
    <property type="match status" value="1"/>
</dbReference>
<dbReference type="InterPro" id="IPR002523">
    <property type="entry name" value="MgTranspt_CorA/ZnTranspt_ZntB"/>
</dbReference>
<name>A0ABM8G0Z0_9CELL</name>
<keyword evidence="6 9" id="KW-1133">Transmembrane helix</keyword>
<organism evidence="10 11">
    <name type="scientific">Paraoerskovia sediminicola</name>
    <dbReference type="NCBI Taxonomy" id="1138587"/>
    <lineage>
        <taxon>Bacteria</taxon>
        <taxon>Bacillati</taxon>
        <taxon>Actinomycetota</taxon>
        <taxon>Actinomycetes</taxon>
        <taxon>Micrococcales</taxon>
        <taxon>Cellulomonadaceae</taxon>
        <taxon>Paraoerskovia</taxon>
    </lineage>
</organism>
<dbReference type="EMBL" id="AP027729">
    <property type="protein sequence ID" value="BDZ41711.1"/>
    <property type="molecule type" value="Genomic_DNA"/>
</dbReference>
<comment type="subcellular location">
    <subcellularLocation>
        <location evidence="1">Cell membrane</location>
        <topology evidence="1">Multi-pass membrane protein</topology>
    </subcellularLocation>
</comment>
<dbReference type="InterPro" id="IPR045861">
    <property type="entry name" value="CorA_cytoplasmic_dom"/>
</dbReference>
<evidence type="ECO:0000256" key="2">
    <source>
        <dbReference type="ARBA" id="ARBA00009765"/>
    </source>
</evidence>
<feature type="transmembrane region" description="Helical" evidence="9">
    <location>
        <begin position="292"/>
        <end position="311"/>
    </location>
</feature>
<gene>
    <name evidence="10" type="ORF">GCM10025865_10100</name>
</gene>
<evidence type="ECO:0000256" key="4">
    <source>
        <dbReference type="ARBA" id="ARBA00022475"/>
    </source>
</evidence>
<feature type="region of interest" description="Disordered" evidence="8">
    <location>
        <begin position="1"/>
        <end position="23"/>
    </location>
</feature>
<dbReference type="RefSeq" id="WP_286218812.1">
    <property type="nucleotide sequence ID" value="NZ_AP027729.1"/>
</dbReference>
<evidence type="ECO:0000256" key="1">
    <source>
        <dbReference type="ARBA" id="ARBA00004651"/>
    </source>
</evidence>
<protein>
    <submittedName>
        <fullName evidence="10">Magnesium transporter</fullName>
    </submittedName>
</protein>
<dbReference type="Proteomes" id="UP001321475">
    <property type="component" value="Chromosome"/>
</dbReference>
<evidence type="ECO:0000256" key="8">
    <source>
        <dbReference type="SAM" id="MobiDB-lite"/>
    </source>
</evidence>
<proteinExistence type="inferred from homology"/>
<evidence type="ECO:0000313" key="11">
    <source>
        <dbReference type="Proteomes" id="UP001321475"/>
    </source>
</evidence>
<dbReference type="SUPFAM" id="SSF144083">
    <property type="entry name" value="Magnesium transport protein CorA, transmembrane region"/>
    <property type="match status" value="1"/>
</dbReference>
<keyword evidence="7 9" id="KW-0472">Membrane</keyword>
<keyword evidence="4" id="KW-1003">Cell membrane</keyword>
<reference evidence="11" key="1">
    <citation type="journal article" date="2019" name="Int. J. Syst. Evol. Microbiol.">
        <title>The Global Catalogue of Microorganisms (GCM) 10K type strain sequencing project: providing services to taxonomists for standard genome sequencing and annotation.</title>
        <authorList>
            <consortium name="The Broad Institute Genomics Platform"/>
            <consortium name="The Broad Institute Genome Sequencing Center for Infectious Disease"/>
            <person name="Wu L."/>
            <person name="Ma J."/>
        </authorList>
    </citation>
    <scope>NUCLEOTIDE SEQUENCE [LARGE SCALE GENOMIC DNA]</scope>
    <source>
        <strain evidence="11">NBRC 108565</strain>
    </source>
</reference>
<dbReference type="Gene3D" id="1.20.58.340">
    <property type="entry name" value="Magnesium transport protein CorA, transmembrane region"/>
    <property type="match status" value="2"/>
</dbReference>
<comment type="similarity">
    <text evidence="2">Belongs to the CorA metal ion transporter (MIT) (TC 1.A.35) family.</text>
</comment>
<evidence type="ECO:0000256" key="6">
    <source>
        <dbReference type="ARBA" id="ARBA00022989"/>
    </source>
</evidence>
<dbReference type="Gene3D" id="3.30.460.20">
    <property type="entry name" value="CorA soluble domain-like"/>
    <property type="match status" value="1"/>
</dbReference>
<keyword evidence="5 9" id="KW-0812">Transmembrane</keyword>